<reference evidence="1" key="1">
    <citation type="submission" date="2014-11" db="EMBL/GenBank/DDBJ databases">
        <authorList>
            <person name="Amaro Gonzalez C."/>
        </authorList>
    </citation>
    <scope>NUCLEOTIDE SEQUENCE</scope>
</reference>
<proteinExistence type="predicted"/>
<protein>
    <submittedName>
        <fullName evidence="1">Uncharacterized protein</fullName>
    </submittedName>
</protein>
<sequence length="77" mass="9138">MMSQPRQKRKKKQTLKECSVDILKKSLPPCLPLENTNVLCHPFSPTFLKKQRTTHKDFSETSEYYSLKNEEPVFRDH</sequence>
<organism evidence="1">
    <name type="scientific">Anguilla anguilla</name>
    <name type="common">European freshwater eel</name>
    <name type="synonym">Muraena anguilla</name>
    <dbReference type="NCBI Taxonomy" id="7936"/>
    <lineage>
        <taxon>Eukaryota</taxon>
        <taxon>Metazoa</taxon>
        <taxon>Chordata</taxon>
        <taxon>Craniata</taxon>
        <taxon>Vertebrata</taxon>
        <taxon>Euteleostomi</taxon>
        <taxon>Actinopterygii</taxon>
        <taxon>Neopterygii</taxon>
        <taxon>Teleostei</taxon>
        <taxon>Anguilliformes</taxon>
        <taxon>Anguillidae</taxon>
        <taxon>Anguilla</taxon>
    </lineage>
</organism>
<name>A0A0E9QUB2_ANGAN</name>
<dbReference type="AlphaFoldDB" id="A0A0E9QUB2"/>
<reference evidence="1" key="2">
    <citation type="journal article" date="2015" name="Fish Shellfish Immunol.">
        <title>Early steps in the European eel (Anguilla anguilla)-Vibrio vulnificus interaction in the gills: Role of the RtxA13 toxin.</title>
        <authorList>
            <person name="Callol A."/>
            <person name="Pajuelo D."/>
            <person name="Ebbesson L."/>
            <person name="Teles M."/>
            <person name="MacKenzie S."/>
            <person name="Amaro C."/>
        </authorList>
    </citation>
    <scope>NUCLEOTIDE SEQUENCE</scope>
</reference>
<evidence type="ECO:0000313" key="1">
    <source>
        <dbReference type="EMBL" id="JAH20027.1"/>
    </source>
</evidence>
<accession>A0A0E9QUB2</accession>
<dbReference type="EMBL" id="GBXM01088550">
    <property type="protein sequence ID" value="JAH20027.1"/>
    <property type="molecule type" value="Transcribed_RNA"/>
</dbReference>